<dbReference type="PANTHER" id="PTHR22916">
    <property type="entry name" value="GLYCOSYLTRANSFERASE"/>
    <property type="match status" value="1"/>
</dbReference>
<dbReference type="Gene3D" id="3.90.550.10">
    <property type="entry name" value="Spore Coat Polysaccharide Biosynthesis Protein SpsA, Chain A"/>
    <property type="match status" value="1"/>
</dbReference>
<keyword evidence="3" id="KW-1185">Reference proteome</keyword>
<feature type="domain" description="Glycosyltransferase 2-like" evidence="1">
    <location>
        <begin position="5"/>
        <end position="132"/>
    </location>
</feature>
<gene>
    <name evidence="2" type="ORF">JCM19294_532</name>
</gene>
<dbReference type="Pfam" id="PF00535">
    <property type="entry name" value="Glycos_transf_2"/>
    <property type="match status" value="1"/>
</dbReference>
<dbReference type="SUPFAM" id="SSF53448">
    <property type="entry name" value="Nucleotide-diphospho-sugar transferases"/>
    <property type="match status" value="1"/>
</dbReference>
<name>A0A090QNH2_9FLAO</name>
<sequence length="256" mass="29743">MSIVSIITPVYNASRFLEETAGCVSAQTLQDWEWILVDDKSEDNSREIMERLAKKDNRIKIFFLEKNLGSGPARNKAIQEAQGKYIAFLDSDDFWSPDKLQKHVDFMVENNAVFSHTSYGFTNEQGEVIRETYHVSDVPVTYSMLLKKTEISCLTAMYDQERIGKYFMPDLRRKQDYALWLSILKDGHPSIPLDEELAMYRQVSGSATNNKFKLIIKHLKFLMEVEKLSFFKSLYYSFHWGINGLKNIISKGRYTL</sequence>
<reference evidence="2" key="1">
    <citation type="journal article" date="2014" name="Genome Announc.">
        <title>Draft Genome Sequences of Marine Flavobacterium Nonlabens Strains NR17, NR24, NR27, NR32, NR33, and Ara13.</title>
        <authorList>
            <person name="Nakanishi M."/>
            <person name="Meirelles P."/>
            <person name="Suzuki R."/>
            <person name="Takatani N."/>
            <person name="Mino S."/>
            <person name="Suda W."/>
            <person name="Oshima K."/>
            <person name="Hattori M."/>
            <person name="Ohkuma M."/>
            <person name="Hosokawa M."/>
            <person name="Miyashita K."/>
            <person name="Thompson F.L."/>
            <person name="Niwa A."/>
            <person name="Sawabe T."/>
            <person name="Sawabe T."/>
        </authorList>
    </citation>
    <scope>NUCLEOTIDE SEQUENCE [LARGE SCALE GENOMIC DNA]</scope>
    <source>
        <strain evidence="2">JCM 19294</strain>
    </source>
</reference>
<evidence type="ECO:0000313" key="2">
    <source>
        <dbReference type="EMBL" id="GAK97026.1"/>
    </source>
</evidence>
<accession>A0A090QNH2</accession>
<dbReference type="InterPro" id="IPR029044">
    <property type="entry name" value="Nucleotide-diphossugar_trans"/>
</dbReference>
<dbReference type="PANTHER" id="PTHR22916:SF3">
    <property type="entry name" value="UDP-GLCNAC:BETAGAL BETA-1,3-N-ACETYLGLUCOSAMINYLTRANSFERASE-LIKE PROTEIN 1"/>
    <property type="match status" value="1"/>
</dbReference>
<dbReference type="Proteomes" id="UP000029221">
    <property type="component" value="Unassembled WGS sequence"/>
</dbReference>
<evidence type="ECO:0000313" key="3">
    <source>
        <dbReference type="Proteomes" id="UP000029221"/>
    </source>
</evidence>
<dbReference type="CDD" id="cd00761">
    <property type="entry name" value="Glyco_tranf_GTA_type"/>
    <property type="match status" value="1"/>
</dbReference>
<keyword evidence="2" id="KW-0808">Transferase</keyword>
<comment type="caution">
    <text evidence="2">The sequence shown here is derived from an EMBL/GenBank/DDBJ whole genome shotgun (WGS) entry which is preliminary data.</text>
</comment>
<dbReference type="AlphaFoldDB" id="A0A090QNH2"/>
<organism evidence="2 3">
    <name type="scientific">Nonlabens tegetincola</name>
    <dbReference type="NCBI Taxonomy" id="323273"/>
    <lineage>
        <taxon>Bacteria</taxon>
        <taxon>Pseudomonadati</taxon>
        <taxon>Bacteroidota</taxon>
        <taxon>Flavobacteriia</taxon>
        <taxon>Flavobacteriales</taxon>
        <taxon>Flavobacteriaceae</taxon>
        <taxon>Nonlabens</taxon>
    </lineage>
</organism>
<evidence type="ECO:0000259" key="1">
    <source>
        <dbReference type="Pfam" id="PF00535"/>
    </source>
</evidence>
<dbReference type="InterPro" id="IPR001173">
    <property type="entry name" value="Glyco_trans_2-like"/>
</dbReference>
<dbReference type="EMBL" id="BBML01000004">
    <property type="protein sequence ID" value="GAK97026.1"/>
    <property type="molecule type" value="Genomic_DNA"/>
</dbReference>
<dbReference type="eggNOG" id="COG0463">
    <property type="taxonomic scope" value="Bacteria"/>
</dbReference>
<protein>
    <submittedName>
        <fullName evidence="2">Putative N-acetylgalactosaminyl-diphosphoundecaprenol glucuronosyltransferase</fullName>
    </submittedName>
</protein>
<dbReference type="GO" id="GO:0016758">
    <property type="term" value="F:hexosyltransferase activity"/>
    <property type="evidence" value="ECO:0007669"/>
    <property type="project" value="UniProtKB-ARBA"/>
</dbReference>
<proteinExistence type="predicted"/>
<dbReference type="RefSeq" id="WP_042278598.1">
    <property type="nucleotide sequence ID" value="NZ_BBML01000004.1"/>
</dbReference>